<evidence type="ECO:0000256" key="1">
    <source>
        <dbReference type="ARBA" id="ARBA00009995"/>
    </source>
</evidence>
<evidence type="ECO:0000313" key="6">
    <source>
        <dbReference type="EMBL" id="JAG93376.1"/>
    </source>
</evidence>
<sequence>MESFNCSNLHHSVNGRPLHVVMFPWLAHGHISPFIELSKRLAEKAVKISFVSTPRNIVNVKPSFEGLDVNLVELPLPQVDGLPPGIESTAHLPSHLMPLFHRAARGLEKPLKTFLEQISPDFLIFDGALMWASKVSLQLHIRAIMFMIFGAASMAYGCCRQRNHNDSEITANDLCQPPPGYPSSAIRQLPFEAKSILDFYTLKVAGDKTQIDLVVDSYYESSAIAIKSCYELEEKFIQYYEQTTGRPVVPVGPLLPRPFPIKRGGPVHEQKADCLKWLDNQQPSSVVYASFGSEYFLSKVQMQEIALGLEDSQQPFLWVVRSPSEGIDEGKRVLDLLPKGFQCRTAERGVVLSGWAPQLEILCHSATGGFMTHCGWSSVMEGMGLGLPLIAFPMQLDQGLNARLIAKELQVGVEVERGSDGSVSRGDVCKAVRNAMVEEGGRHVRSKAAEMARRFRDKILDGYGSQGSQKRYIEDFVKLLHRVKANS</sequence>
<dbReference type="InterPro" id="IPR058980">
    <property type="entry name" value="Glyco_transf_N"/>
</dbReference>
<keyword evidence="2 3" id="KW-0808">Transferase</keyword>
<dbReference type="EMBL" id="GCKF01047029">
    <property type="protein sequence ID" value="JAG93376.1"/>
    <property type="molecule type" value="Transcribed_RNA"/>
</dbReference>
<evidence type="ECO:0000256" key="3">
    <source>
        <dbReference type="RuleBase" id="RU003718"/>
    </source>
</evidence>
<dbReference type="InterPro" id="IPR035595">
    <property type="entry name" value="UDP_glycos_trans_CS"/>
</dbReference>
<dbReference type="AlphaFoldDB" id="A0A0D6QSH9"/>
<protein>
    <recommendedName>
        <fullName evidence="4">Glycosyltransferase</fullName>
        <ecNumber evidence="4">2.4.1.-</ecNumber>
    </recommendedName>
</protein>
<dbReference type="Pfam" id="PF26168">
    <property type="entry name" value="Glyco_transf_N"/>
    <property type="match status" value="1"/>
</dbReference>
<feature type="domain" description="Glycosyltransferase N-terminal" evidence="5">
    <location>
        <begin position="19"/>
        <end position="120"/>
    </location>
</feature>
<evidence type="ECO:0000256" key="4">
    <source>
        <dbReference type="RuleBase" id="RU362057"/>
    </source>
</evidence>
<accession>A0A0D6QSH9</accession>
<dbReference type="GO" id="GO:0008194">
    <property type="term" value="F:UDP-glycosyltransferase activity"/>
    <property type="evidence" value="ECO:0007669"/>
    <property type="project" value="InterPro"/>
</dbReference>
<keyword evidence="3" id="KW-0328">Glycosyltransferase</keyword>
<dbReference type="PANTHER" id="PTHR48044">
    <property type="entry name" value="GLYCOSYLTRANSFERASE"/>
    <property type="match status" value="1"/>
</dbReference>
<dbReference type="InterPro" id="IPR002213">
    <property type="entry name" value="UDP_glucos_trans"/>
</dbReference>
<evidence type="ECO:0000259" key="5">
    <source>
        <dbReference type="Pfam" id="PF26168"/>
    </source>
</evidence>
<organism evidence="6">
    <name type="scientific">Araucaria cunninghamii</name>
    <name type="common">Hoop pine</name>
    <name type="synonym">Moreton Bay pine</name>
    <dbReference type="NCBI Taxonomy" id="56994"/>
    <lineage>
        <taxon>Eukaryota</taxon>
        <taxon>Viridiplantae</taxon>
        <taxon>Streptophyta</taxon>
        <taxon>Embryophyta</taxon>
        <taxon>Tracheophyta</taxon>
        <taxon>Spermatophyta</taxon>
        <taxon>Pinopsida</taxon>
        <taxon>Pinidae</taxon>
        <taxon>Conifers II</taxon>
        <taxon>Araucariales</taxon>
        <taxon>Araucariaceae</taxon>
        <taxon>Araucaria</taxon>
    </lineage>
</organism>
<dbReference type="CDD" id="cd03784">
    <property type="entry name" value="GT1_Gtf-like"/>
    <property type="match status" value="1"/>
</dbReference>
<reference evidence="6" key="1">
    <citation type="submission" date="2015-03" db="EMBL/GenBank/DDBJ databases">
        <title>A transcriptome of Araucaria cunninghamii, an australian fine timber species.</title>
        <authorList>
            <person name="Jing Yi C.J.Y."/>
            <person name="Yin San L.Y.S."/>
            <person name="Abdul Karim S.S."/>
            <person name="Wan Azmi N.N."/>
            <person name="Hercus R.R."/>
            <person name="Croft L.L."/>
        </authorList>
    </citation>
    <scope>NUCLEOTIDE SEQUENCE</scope>
    <source>
        <strain evidence="6">MI0301</strain>
        <tissue evidence="6">Leaf</tissue>
    </source>
</reference>
<name>A0A0D6QSH9_ARACU</name>
<evidence type="ECO:0000256" key="2">
    <source>
        <dbReference type="ARBA" id="ARBA00022679"/>
    </source>
</evidence>
<proteinExistence type="inferred from homology"/>
<dbReference type="SUPFAM" id="SSF53756">
    <property type="entry name" value="UDP-Glycosyltransferase/glycogen phosphorylase"/>
    <property type="match status" value="1"/>
</dbReference>
<dbReference type="Pfam" id="PF00201">
    <property type="entry name" value="UDPGT"/>
    <property type="match status" value="1"/>
</dbReference>
<dbReference type="PROSITE" id="PS00375">
    <property type="entry name" value="UDPGT"/>
    <property type="match status" value="1"/>
</dbReference>
<dbReference type="GO" id="GO:1901137">
    <property type="term" value="P:carbohydrate derivative biosynthetic process"/>
    <property type="evidence" value="ECO:0007669"/>
    <property type="project" value="UniProtKB-ARBA"/>
</dbReference>
<comment type="similarity">
    <text evidence="1 3">Belongs to the UDP-glycosyltransferase family.</text>
</comment>
<dbReference type="EC" id="2.4.1.-" evidence="4"/>
<dbReference type="PANTHER" id="PTHR48044:SF42">
    <property type="entry name" value="GLYCOSYLTRANSFERASE"/>
    <property type="match status" value="1"/>
</dbReference>
<dbReference type="FunFam" id="3.40.50.2000:FF:000060">
    <property type="entry name" value="Glycosyltransferase"/>
    <property type="match status" value="1"/>
</dbReference>
<dbReference type="Gene3D" id="3.40.50.2000">
    <property type="entry name" value="Glycogen Phosphorylase B"/>
    <property type="match status" value="2"/>
</dbReference>